<evidence type="ECO:0000313" key="4">
    <source>
        <dbReference type="Proteomes" id="UP000520876"/>
    </source>
</evidence>
<sequence>MVNKNHYTFKKTVNISFDTMKEWVGNIFTASGLNEVDSSLVADSLVTADARGVYSHGVLRVSLYTKRILKRTINTSGKPEIKRSHLGTAVIEGNNCMGQVVGDYSMRLAIDKAKQHGISFITARGSNHYGTCAYYAMMALEEGMIGFTTTIGGGNLMAPWGGTDARIGNNPFGIAIPAFNHYPVVLDMAQSVVAKGKIVMATKTKTPIPEEWAFDKHGVPTTNADEAMEGTIRPIADYKGYGIATVMGMISSVISNASIGSSLMDVYEDFSGGLNKGHVFGAIDIKCMTEPLEFRKRMDREIDFIKNSPKAQGVESIYLPGEPEYISYALQKRNGIEYPIEIIEEIKQISGNFGVPSPL</sequence>
<protein>
    <submittedName>
        <fullName evidence="3">Ldh family oxidoreductase</fullName>
    </submittedName>
</protein>
<gene>
    <name evidence="3" type="ORF">HZU72_21685</name>
</gene>
<dbReference type="SUPFAM" id="SSF89733">
    <property type="entry name" value="L-sulfolactate dehydrogenase-like"/>
    <property type="match status" value="1"/>
</dbReference>
<evidence type="ECO:0000313" key="3">
    <source>
        <dbReference type="EMBL" id="NYT75001.1"/>
    </source>
</evidence>
<dbReference type="Gene3D" id="3.30.1370.60">
    <property type="entry name" value="Hypothetical oxidoreductase yiak, domain 2"/>
    <property type="match status" value="1"/>
</dbReference>
<dbReference type="Pfam" id="PF02615">
    <property type="entry name" value="Ldh_2"/>
    <property type="match status" value="1"/>
</dbReference>
<comment type="similarity">
    <text evidence="1">Belongs to the LDH2/MDH2 oxidoreductase family.</text>
</comment>
<dbReference type="AlphaFoldDB" id="A0A7Z0NCE8"/>
<proteinExistence type="inferred from homology"/>
<dbReference type="InterPro" id="IPR036111">
    <property type="entry name" value="Mal/L-sulfo/L-lacto_DH-like_sf"/>
</dbReference>
<dbReference type="Proteomes" id="UP000520876">
    <property type="component" value="Unassembled WGS sequence"/>
</dbReference>
<dbReference type="RefSeq" id="WP_180095823.1">
    <property type="nucleotide sequence ID" value="NZ_JACCGK010000025.1"/>
</dbReference>
<organism evidence="3 4">
    <name type="scientific">Vreelandella sedimenti</name>
    <dbReference type="NCBI Taxonomy" id="2729618"/>
    <lineage>
        <taxon>Bacteria</taxon>
        <taxon>Pseudomonadati</taxon>
        <taxon>Pseudomonadota</taxon>
        <taxon>Gammaproteobacteria</taxon>
        <taxon>Oceanospirillales</taxon>
        <taxon>Halomonadaceae</taxon>
        <taxon>Vreelandella</taxon>
    </lineage>
</organism>
<reference evidence="3 4" key="1">
    <citation type="submission" date="2020-07" db="EMBL/GenBank/DDBJ databases">
        <title>Halomonas sp. QX-2 draft genome sequence.</title>
        <authorList>
            <person name="Qiu X."/>
        </authorList>
    </citation>
    <scope>NUCLEOTIDE SEQUENCE [LARGE SCALE GENOMIC DNA]</scope>
    <source>
        <strain evidence="3 4">QX-2</strain>
    </source>
</reference>
<dbReference type="GO" id="GO:0016491">
    <property type="term" value="F:oxidoreductase activity"/>
    <property type="evidence" value="ECO:0007669"/>
    <property type="project" value="UniProtKB-KW"/>
</dbReference>
<comment type="caution">
    <text evidence="3">The sequence shown here is derived from an EMBL/GenBank/DDBJ whole genome shotgun (WGS) entry which is preliminary data.</text>
</comment>
<dbReference type="InterPro" id="IPR003767">
    <property type="entry name" value="Malate/L-lactate_DH-like"/>
</dbReference>
<dbReference type="PANTHER" id="PTHR11091:SF0">
    <property type="entry name" value="MALATE DEHYDROGENASE"/>
    <property type="match status" value="1"/>
</dbReference>
<dbReference type="InterPro" id="IPR043144">
    <property type="entry name" value="Mal/L-sulf/L-lact_DH-like_ah"/>
</dbReference>
<accession>A0A7Z0NCE8</accession>
<keyword evidence="4" id="KW-1185">Reference proteome</keyword>
<dbReference type="Gene3D" id="1.10.1530.10">
    <property type="match status" value="1"/>
</dbReference>
<dbReference type="PANTHER" id="PTHR11091">
    <property type="entry name" value="OXIDOREDUCTASE-RELATED"/>
    <property type="match status" value="1"/>
</dbReference>
<keyword evidence="2" id="KW-0560">Oxidoreductase</keyword>
<evidence type="ECO:0000256" key="1">
    <source>
        <dbReference type="ARBA" id="ARBA00006056"/>
    </source>
</evidence>
<evidence type="ECO:0000256" key="2">
    <source>
        <dbReference type="ARBA" id="ARBA00023002"/>
    </source>
</evidence>
<dbReference type="InterPro" id="IPR043143">
    <property type="entry name" value="Mal/L-sulf/L-lact_DH-like_NADP"/>
</dbReference>
<name>A0A7Z0NCE8_9GAMM</name>
<dbReference type="EMBL" id="JACCGK010000025">
    <property type="protein sequence ID" value="NYT75001.1"/>
    <property type="molecule type" value="Genomic_DNA"/>
</dbReference>